<keyword evidence="7" id="KW-0812">Transmembrane</keyword>
<keyword evidence="7" id="KW-0472">Membrane</keyword>
<dbReference type="CDD" id="cd00075">
    <property type="entry name" value="HATPase"/>
    <property type="match status" value="1"/>
</dbReference>
<dbReference type="Gene3D" id="3.30.565.10">
    <property type="entry name" value="Histidine kinase-like ATPase, C-terminal domain"/>
    <property type="match status" value="1"/>
</dbReference>
<dbReference type="InterPro" id="IPR005467">
    <property type="entry name" value="His_kinase_dom"/>
</dbReference>
<dbReference type="InterPro" id="IPR003594">
    <property type="entry name" value="HATPase_dom"/>
</dbReference>
<evidence type="ECO:0000313" key="9">
    <source>
        <dbReference type="EMBL" id="MBK0330737.1"/>
    </source>
</evidence>
<dbReference type="Pfam" id="PF08448">
    <property type="entry name" value="PAS_4"/>
    <property type="match status" value="1"/>
</dbReference>
<comment type="caution">
    <text evidence="9">The sequence shown here is derived from an EMBL/GenBank/DDBJ whole genome shotgun (WGS) entry which is preliminary data.</text>
</comment>
<comment type="subcellular location">
    <subcellularLocation>
        <location evidence="2">Cell membrane</location>
    </subcellularLocation>
</comment>
<keyword evidence="7" id="KW-1133">Transmembrane helix</keyword>
<dbReference type="EC" id="2.7.13.3" evidence="3"/>
<organism evidence="9 10">
    <name type="scientific">Brachybacterium halotolerans</name>
    <dbReference type="NCBI Taxonomy" id="2795215"/>
    <lineage>
        <taxon>Bacteria</taxon>
        <taxon>Bacillati</taxon>
        <taxon>Actinomycetota</taxon>
        <taxon>Actinomycetes</taxon>
        <taxon>Micrococcales</taxon>
        <taxon>Dermabacteraceae</taxon>
        <taxon>Brachybacterium</taxon>
    </lineage>
</organism>
<proteinExistence type="predicted"/>
<keyword evidence="10" id="KW-1185">Reference proteome</keyword>
<evidence type="ECO:0000256" key="3">
    <source>
        <dbReference type="ARBA" id="ARBA00012438"/>
    </source>
</evidence>
<dbReference type="SUPFAM" id="SSF55785">
    <property type="entry name" value="PYP-like sensor domain (PAS domain)"/>
    <property type="match status" value="1"/>
</dbReference>
<feature type="domain" description="Histidine kinase" evidence="8">
    <location>
        <begin position="336"/>
        <end position="552"/>
    </location>
</feature>
<feature type="transmembrane region" description="Helical" evidence="7">
    <location>
        <begin position="154"/>
        <end position="173"/>
    </location>
</feature>
<feature type="transmembrane region" description="Helical" evidence="7">
    <location>
        <begin position="26"/>
        <end position="46"/>
    </location>
</feature>
<dbReference type="SUPFAM" id="SSF55874">
    <property type="entry name" value="ATPase domain of HSP90 chaperone/DNA topoisomerase II/histidine kinase"/>
    <property type="match status" value="1"/>
</dbReference>
<dbReference type="PROSITE" id="PS50109">
    <property type="entry name" value="HIS_KIN"/>
    <property type="match status" value="1"/>
</dbReference>
<dbReference type="PANTHER" id="PTHR43547:SF2">
    <property type="entry name" value="HYBRID SIGNAL TRANSDUCTION HISTIDINE KINASE C"/>
    <property type="match status" value="1"/>
</dbReference>
<feature type="transmembrane region" description="Helical" evidence="7">
    <location>
        <begin position="52"/>
        <end position="70"/>
    </location>
</feature>
<evidence type="ECO:0000256" key="2">
    <source>
        <dbReference type="ARBA" id="ARBA00004236"/>
    </source>
</evidence>
<keyword evidence="5" id="KW-0418">Kinase</keyword>
<dbReference type="InterPro" id="IPR036097">
    <property type="entry name" value="HisK_dim/P_sf"/>
</dbReference>
<dbReference type="RefSeq" id="WP_200501395.1">
    <property type="nucleotide sequence ID" value="NZ_JAEDAJ010000002.1"/>
</dbReference>
<dbReference type="EMBL" id="JAEDAJ010000002">
    <property type="protein sequence ID" value="MBK0330737.1"/>
    <property type="molecule type" value="Genomic_DNA"/>
</dbReference>
<dbReference type="InterPro" id="IPR013656">
    <property type="entry name" value="PAS_4"/>
</dbReference>
<accession>A0ABS1B7V0</accession>
<dbReference type="Proteomes" id="UP000612352">
    <property type="component" value="Unassembled WGS sequence"/>
</dbReference>
<dbReference type="InterPro" id="IPR035965">
    <property type="entry name" value="PAS-like_dom_sf"/>
</dbReference>
<keyword evidence="6" id="KW-0902">Two-component regulatory system</keyword>
<dbReference type="Gene3D" id="1.10.287.130">
    <property type="match status" value="1"/>
</dbReference>
<dbReference type="SUPFAM" id="SSF47384">
    <property type="entry name" value="Homodimeric domain of signal transducing histidine kinase"/>
    <property type="match status" value="1"/>
</dbReference>
<evidence type="ECO:0000256" key="6">
    <source>
        <dbReference type="ARBA" id="ARBA00023012"/>
    </source>
</evidence>
<evidence type="ECO:0000256" key="5">
    <source>
        <dbReference type="ARBA" id="ARBA00022777"/>
    </source>
</evidence>
<dbReference type="SMART" id="SM00388">
    <property type="entry name" value="HisKA"/>
    <property type="match status" value="1"/>
</dbReference>
<name>A0ABS1B7V0_9MICO</name>
<keyword evidence="5" id="KW-0808">Transferase</keyword>
<dbReference type="Pfam" id="PF00512">
    <property type="entry name" value="HisKA"/>
    <property type="match status" value="1"/>
</dbReference>
<dbReference type="InterPro" id="IPR003661">
    <property type="entry name" value="HisK_dim/P_dom"/>
</dbReference>
<keyword evidence="4" id="KW-0597">Phosphoprotein</keyword>
<evidence type="ECO:0000256" key="1">
    <source>
        <dbReference type="ARBA" id="ARBA00000085"/>
    </source>
</evidence>
<dbReference type="PANTHER" id="PTHR43547">
    <property type="entry name" value="TWO-COMPONENT HISTIDINE KINASE"/>
    <property type="match status" value="1"/>
</dbReference>
<reference evidence="9 10" key="1">
    <citation type="submission" date="2020-12" db="EMBL/GenBank/DDBJ databases">
        <title>Brachybacterium sp. MASK1Z-5, whole genome shotgun sequence.</title>
        <authorList>
            <person name="Tuo L."/>
        </authorList>
    </citation>
    <scope>NUCLEOTIDE SEQUENCE [LARGE SCALE GENOMIC DNA]</scope>
    <source>
        <strain evidence="9 10">MASK1Z-5</strain>
    </source>
</reference>
<dbReference type="Pfam" id="PF02518">
    <property type="entry name" value="HATPase_c"/>
    <property type="match status" value="1"/>
</dbReference>
<protein>
    <recommendedName>
        <fullName evidence="3">histidine kinase</fullName>
        <ecNumber evidence="3">2.7.13.3</ecNumber>
    </recommendedName>
</protein>
<dbReference type="Gene3D" id="3.30.450.20">
    <property type="entry name" value="PAS domain"/>
    <property type="match status" value="1"/>
</dbReference>
<evidence type="ECO:0000256" key="7">
    <source>
        <dbReference type="SAM" id="Phobius"/>
    </source>
</evidence>
<gene>
    <name evidence="9" type="ORF">I8D64_04910</name>
</gene>
<dbReference type="InterPro" id="IPR036890">
    <property type="entry name" value="HATPase_C_sf"/>
</dbReference>
<feature type="transmembrane region" description="Helical" evidence="7">
    <location>
        <begin position="77"/>
        <end position="94"/>
    </location>
</feature>
<dbReference type="PRINTS" id="PR00344">
    <property type="entry name" value="BCTRLSENSOR"/>
</dbReference>
<comment type="catalytic activity">
    <reaction evidence="1">
        <text>ATP + protein L-histidine = ADP + protein N-phospho-L-histidine.</text>
        <dbReference type="EC" id="2.7.13.3"/>
    </reaction>
</comment>
<evidence type="ECO:0000259" key="8">
    <source>
        <dbReference type="PROSITE" id="PS50109"/>
    </source>
</evidence>
<dbReference type="SMART" id="SM00387">
    <property type="entry name" value="HATPase_c"/>
    <property type="match status" value="1"/>
</dbReference>
<dbReference type="InterPro" id="IPR004358">
    <property type="entry name" value="Sig_transdc_His_kin-like_C"/>
</dbReference>
<evidence type="ECO:0000256" key="4">
    <source>
        <dbReference type="ARBA" id="ARBA00022553"/>
    </source>
</evidence>
<sequence length="558" mass="61058">MGITRIPQALLHSLTSPHDGHLGKQILFFVYVLTFSALLGIVQPTVMLGLEYLLGLAAIAALTVLTSLAYPRVSSTHLAWILLPVADVLAVAPLRDAFRVEAGTVTLLAFVPALWAAYCWRYLGAALATAAVTLAFAVPTLLREYPEIDGTLIVRTLIILLVVLQVTLLVAMATSRAARERARTAEALRERTDLLCRTADQEQLLTNVIDSLSVGIVVVDKDGHDVLMNSAQQQLHALALPVGDPDPSEDRLEVRYPESSIPIPPRARPVRRAVERETFTNYLVSLGPLDGPRRTLSTAARQIVDVRGERDGAVILFSDVSDFVEVAKRQRQSTADVSHEMRTPLTSILGYLDLTMEAEELPSTAREHLEVAERNAEKLLQYVEDLLEGLSVSPDEDSVALVPARLGDLARETCETLRPRAVEGEIDLRCTVETEASLLLDPPRMTQVLSNLVSNALKYTPAGGRVEVRVSEAPEALEVRVSDTGIGMAPEEQANLFMEYYRTTAVREGRIPGYGLGLSITQRIVRAHGGQISVRSAQGEGSTFTVRLPRERLLAPRR</sequence>
<dbReference type="CDD" id="cd00082">
    <property type="entry name" value="HisKA"/>
    <property type="match status" value="1"/>
</dbReference>
<feature type="transmembrane region" description="Helical" evidence="7">
    <location>
        <begin position="125"/>
        <end position="142"/>
    </location>
</feature>
<evidence type="ECO:0000313" key="10">
    <source>
        <dbReference type="Proteomes" id="UP000612352"/>
    </source>
</evidence>